<dbReference type="GO" id="GO:0022857">
    <property type="term" value="F:transmembrane transporter activity"/>
    <property type="evidence" value="ECO:0007669"/>
    <property type="project" value="InterPro"/>
</dbReference>
<gene>
    <name evidence="7" type="ORF">RGQ29_018696</name>
</gene>
<dbReference type="PROSITE" id="PS50850">
    <property type="entry name" value="MFS"/>
    <property type="match status" value="1"/>
</dbReference>
<comment type="caution">
    <text evidence="7">The sequence shown here is derived from an EMBL/GenBank/DDBJ whole genome shotgun (WGS) entry which is preliminary data.</text>
</comment>
<accession>A0AAN7FT32</accession>
<evidence type="ECO:0000256" key="4">
    <source>
        <dbReference type="ARBA" id="ARBA00023136"/>
    </source>
</evidence>
<proteinExistence type="predicted"/>
<evidence type="ECO:0000259" key="6">
    <source>
        <dbReference type="PROSITE" id="PS50850"/>
    </source>
</evidence>
<dbReference type="Proteomes" id="UP001324115">
    <property type="component" value="Unassembled WGS sequence"/>
</dbReference>
<keyword evidence="2 5" id="KW-0812">Transmembrane</keyword>
<feature type="transmembrane region" description="Helical" evidence="5">
    <location>
        <begin position="168"/>
        <end position="185"/>
    </location>
</feature>
<dbReference type="EMBL" id="JAXUIC010000004">
    <property type="protein sequence ID" value="KAK4595049.1"/>
    <property type="molecule type" value="Genomic_DNA"/>
</dbReference>
<sequence>MEVSNSNQVVLPSMSLDETIEQIIGRFGWSPFMQAILVSVPAFFDAQQTFISIYADAVPKWHCNTFDTSCNPKSNICKLPRSSWSWDEPSHYSIISDWGLECASSFITSLPASSFYIGSLIGGFTLAILGDFCLGRKNLLYLSSLIMSVTALLTAFSTNIWVYSSLRFVSGLGRSSVITCTLILLTERIGKRLRGQVGTTAFFSYALGLLSLPAVAYTNRGSSWRILFLYTSIPAIFYFIITYFFVYESPRWLFMQGRDKEAIAILKRIACIEDRILDSYLSSIHHRQEIPKVHPYKSMKELFKRKWALKRILAAMVIGFGVGVVYFGMLLGVGNLDFSIYLSVIFNASLLIPSNLLTLFFISRWKRKSSLFFFCTISGICSIICVIVGKGREGIQIGLELASFFCSNLAYNVLLMFTIELLPTSVRNSATSLARQAVALGSVFDPVLISIGRRNEFLSFGIFGLTILLCGFFVIFLPETRGKALCNTMDEQESKDSTMV</sequence>
<evidence type="ECO:0000313" key="8">
    <source>
        <dbReference type="Proteomes" id="UP001324115"/>
    </source>
</evidence>
<name>A0AAN7FT32_QUERU</name>
<keyword evidence="4 5" id="KW-0472">Membrane</keyword>
<protein>
    <recommendedName>
        <fullName evidence="6">Major facilitator superfamily (MFS) profile domain-containing protein</fullName>
    </recommendedName>
</protein>
<feature type="transmembrane region" description="Helical" evidence="5">
    <location>
        <begin position="340"/>
        <end position="362"/>
    </location>
</feature>
<feature type="transmembrane region" description="Helical" evidence="5">
    <location>
        <begin position="197"/>
        <end position="218"/>
    </location>
</feature>
<feature type="transmembrane region" description="Helical" evidence="5">
    <location>
        <begin position="115"/>
        <end position="134"/>
    </location>
</feature>
<evidence type="ECO:0000256" key="3">
    <source>
        <dbReference type="ARBA" id="ARBA00022989"/>
    </source>
</evidence>
<feature type="transmembrane region" description="Helical" evidence="5">
    <location>
        <begin position="457"/>
        <end position="477"/>
    </location>
</feature>
<dbReference type="InterPro" id="IPR036259">
    <property type="entry name" value="MFS_trans_sf"/>
</dbReference>
<feature type="transmembrane region" description="Helical" evidence="5">
    <location>
        <begin position="224"/>
        <end position="246"/>
    </location>
</feature>
<organism evidence="7 8">
    <name type="scientific">Quercus rubra</name>
    <name type="common">Northern red oak</name>
    <name type="synonym">Quercus borealis</name>
    <dbReference type="NCBI Taxonomy" id="3512"/>
    <lineage>
        <taxon>Eukaryota</taxon>
        <taxon>Viridiplantae</taxon>
        <taxon>Streptophyta</taxon>
        <taxon>Embryophyta</taxon>
        <taxon>Tracheophyta</taxon>
        <taxon>Spermatophyta</taxon>
        <taxon>Magnoliopsida</taxon>
        <taxon>eudicotyledons</taxon>
        <taxon>Gunneridae</taxon>
        <taxon>Pentapetalae</taxon>
        <taxon>rosids</taxon>
        <taxon>fabids</taxon>
        <taxon>Fagales</taxon>
        <taxon>Fagaceae</taxon>
        <taxon>Quercus</taxon>
    </lineage>
</organism>
<dbReference type="SUPFAM" id="SSF103473">
    <property type="entry name" value="MFS general substrate transporter"/>
    <property type="match status" value="1"/>
</dbReference>
<dbReference type="Pfam" id="PF00083">
    <property type="entry name" value="Sugar_tr"/>
    <property type="match status" value="1"/>
</dbReference>
<feature type="transmembrane region" description="Helical" evidence="5">
    <location>
        <begin position="401"/>
        <end position="421"/>
    </location>
</feature>
<feature type="transmembrane region" description="Helical" evidence="5">
    <location>
        <begin position="371"/>
        <end position="389"/>
    </location>
</feature>
<dbReference type="AlphaFoldDB" id="A0AAN7FT32"/>
<feature type="domain" description="Major facilitator superfamily (MFS) profile" evidence="6">
    <location>
        <begin position="34"/>
        <end position="482"/>
    </location>
</feature>
<dbReference type="InterPro" id="IPR020846">
    <property type="entry name" value="MFS_dom"/>
</dbReference>
<feature type="transmembrane region" description="Helical" evidence="5">
    <location>
        <begin position="139"/>
        <end position="162"/>
    </location>
</feature>
<dbReference type="GO" id="GO:0016020">
    <property type="term" value="C:membrane"/>
    <property type="evidence" value="ECO:0007669"/>
    <property type="project" value="UniProtKB-SubCell"/>
</dbReference>
<dbReference type="PANTHER" id="PTHR24064">
    <property type="entry name" value="SOLUTE CARRIER FAMILY 22 MEMBER"/>
    <property type="match status" value="1"/>
</dbReference>
<comment type="subcellular location">
    <subcellularLocation>
        <location evidence="1">Membrane</location>
        <topology evidence="1">Multi-pass membrane protein</topology>
    </subcellularLocation>
</comment>
<evidence type="ECO:0000313" key="7">
    <source>
        <dbReference type="EMBL" id="KAK4595049.1"/>
    </source>
</evidence>
<evidence type="ECO:0000256" key="1">
    <source>
        <dbReference type="ARBA" id="ARBA00004141"/>
    </source>
</evidence>
<reference evidence="7 8" key="1">
    <citation type="journal article" date="2023" name="G3 (Bethesda)">
        <title>A haplotype-resolved chromosome-scale genome for Quercus rubra L. provides insights into the genetics of adaptive traits for red oak species.</title>
        <authorList>
            <person name="Kapoor B."/>
            <person name="Jenkins J."/>
            <person name="Schmutz J."/>
            <person name="Zhebentyayeva T."/>
            <person name="Kuelheim C."/>
            <person name="Coggeshall M."/>
            <person name="Heim C."/>
            <person name="Lasky J.R."/>
            <person name="Leites L."/>
            <person name="Islam-Faridi N."/>
            <person name="Romero-Severson J."/>
            <person name="DeLeo V.L."/>
            <person name="Lucas S.M."/>
            <person name="Lazic D."/>
            <person name="Gailing O."/>
            <person name="Carlson J."/>
            <person name="Staton M."/>
        </authorList>
    </citation>
    <scope>NUCLEOTIDE SEQUENCE [LARGE SCALE GENOMIC DNA]</scope>
    <source>
        <strain evidence="7">Pseudo-F2</strain>
    </source>
</reference>
<dbReference type="Gene3D" id="1.20.1250.20">
    <property type="entry name" value="MFS general substrate transporter like domains"/>
    <property type="match status" value="1"/>
</dbReference>
<keyword evidence="8" id="KW-1185">Reference proteome</keyword>
<dbReference type="InterPro" id="IPR005828">
    <property type="entry name" value="MFS_sugar_transport-like"/>
</dbReference>
<evidence type="ECO:0000256" key="2">
    <source>
        <dbReference type="ARBA" id="ARBA00022692"/>
    </source>
</evidence>
<keyword evidence="3 5" id="KW-1133">Transmembrane helix</keyword>
<feature type="transmembrane region" description="Helical" evidence="5">
    <location>
        <begin position="312"/>
        <end position="334"/>
    </location>
</feature>
<evidence type="ECO:0000256" key="5">
    <source>
        <dbReference type="SAM" id="Phobius"/>
    </source>
</evidence>